<reference evidence="4 5" key="1">
    <citation type="submission" date="2016-04" db="EMBL/GenBank/DDBJ databases">
        <title>A degradative enzymes factory behind the ericoid mycorrhizal symbiosis.</title>
        <authorList>
            <consortium name="DOE Joint Genome Institute"/>
            <person name="Martino E."/>
            <person name="Morin E."/>
            <person name="Grelet G."/>
            <person name="Kuo A."/>
            <person name="Kohler A."/>
            <person name="Daghino S."/>
            <person name="Barry K."/>
            <person name="Choi C."/>
            <person name="Cichocki N."/>
            <person name="Clum A."/>
            <person name="Copeland A."/>
            <person name="Hainaut M."/>
            <person name="Haridas S."/>
            <person name="Labutti K."/>
            <person name="Lindquist E."/>
            <person name="Lipzen A."/>
            <person name="Khouja H.-R."/>
            <person name="Murat C."/>
            <person name="Ohm R."/>
            <person name="Olson A."/>
            <person name="Spatafora J."/>
            <person name="Veneault-Fourrey C."/>
            <person name="Henrissat B."/>
            <person name="Grigoriev I."/>
            <person name="Martin F."/>
            <person name="Perotto S."/>
        </authorList>
    </citation>
    <scope>NUCLEOTIDE SEQUENCE [LARGE SCALE GENOMIC DNA]</scope>
    <source>
        <strain evidence="4 5">E</strain>
    </source>
</reference>
<dbReference type="SUPFAM" id="SSF50630">
    <property type="entry name" value="Acid proteases"/>
    <property type="match status" value="1"/>
</dbReference>
<dbReference type="RefSeq" id="XP_024737461.1">
    <property type="nucleotide sequence ID" value="XM_024874714.1"/>
</dbReference>
<dbReference type="STRING" id="1095630.A0A2J6TBZ9"/>
<dbReference type="Proteomes" id="UP000235371">
    <property type="component" value="Unassembled WGS sequence"/>
</dbReference>
<keyword evidence="5" id="KW-1185">Reference proteome</keyword>
<organism evidence="4 5">
    <name type="scientific">Hyaloscypha bicolor E</name>
    <dbReference type="NCBI Taxonomy" id="1095630"/>
    <lineage>
        <taxon>Eukaryota</taxon>
        <taxon>Fungi</taxon>
        <taxon>Dikarya</taxon>
        <taxon>Ascomycota</taxon>
        <taxon>Pezizomycotina</taxon>
        <taxon>Leotiomycetes</taxon>
        <taxon>Helotiales</taxon>
        <taxon>Hyaloscyphaceae</taxon>
        <taxon>Hyaloscypha</taxon>
        <taxon>Hyaloscypha bicolor</taxon>
    </lineage>
</organism>
<dbReference type="PRINTS" id="PR00792">
    <property type="entry name" value="PEPSIN"/>
</dbReference>
<evidence type="ECO:0000256" key="2">
    <source>
        <dbReference type="SAM" id="SignalP"/>
    </source>
</evidence>
<comment type="similarity">
    <text evidence="1">Belongs to the peptidase A1 family.</text>
</comment>
<evidence type="ECO:0000259" key="3">
    <source>
        <dbReference type="PROSITE" id="PS51767"/>
    </source>
</evidence>
<feature type="chain" id="PRO_5014347362" evidence="2">
    <location>
        <begin position="18"/>
        <end position="437"/>
    </location>
</feature>
<dbReference type="GO" id="GO:0006508">
    <property type="term" value="P:proteolysis"/>
    <property type="evidence" value="ECO:0007669"/>
    <property type="project" value="UniProtKB-KW"/>
</dbReference>
<feature type="domain" description="Peptidase A1" evidence="3">
    <location>
        <begin position="43"/>
        <end position="409"/>
    </location>
</feature>
<keyword evidence="2" id="KW-0732">Signal</keyword>
<dbReference type="Pfam" id="PF00026">
    <property type="entry name" value="Asp"/>
    <property type="match status" value="1"/>
</dbReference>
<dbReference type="InterPro" id="IPR001461">
    <property type="entry name" value="Aspartic_peptidase_A1"/>
</dbReference>
<dbReference type="InParanoid" id="A0A2J6TBZ9"/>
<accession>A0A2J6TBZ9</accession>
<dbReference type="AlphaFoldDB" id="A0A2J6TBZ9"/>
<dbReference type="EMBL" id="KZ613790">
    <property type="protein sequence ID" value="PMD60557.1"/>
    <property type="molecule type" value="Genomic_DNA"/>
</dbReference>
<dbReference type="PROSITE" id="PS51767">
    <property type="entry name" value="PEPTIDASE_A1"/>
    <property type="match status" value="1"/>
</dbReference>
<keyword evidence="4" id="KW-0378">Hydrolase</keyword>
<dbReference type="PANTHER" id="PTHR47966">
    <property type="entry name" value="BETA-SITE APP-CLEAVING ENZYME, ISOFORM A-RELATED"/>
    <property type="match status" value="1"/>
</dbReference>
<protein>
    <submittedName>
        <fullName evidence="4">Acid protease</fullName>
    </submittedName>
</protein>
<dbReference type="InterPro" id="IPR033121">
    <property type="entry name" value="PEPTIDASE_A1"/>
</dbReference>
<dbReference type="Gene3D" id="2.40.70.10">
    <property type="entry name" value="Acid Proteases"/>
    <property type="match status" value="2"/>
</dbReference>
<dbReference type="CDD" id="cd05471">
    <property type="entry name" value="pepsin_like"/>
    <property type="match status" value="1"/>
</dbReference>
<dbReference type="OrthoDB" id="771136at2759"/>
<evidence type="ECO:0000313" key="4">
    <source>
        <dbReference type="EMBL" id="PMD60557.1"/>
    </source>
</evidence>
<dbReference type="PANTHER" id="PTHR47966:SF51">
    <property type="entry name" value="BETA-SITE APP-CLEAVING ENZYME, ISOFORM A-RELATED"/>
    <property type="match status" value="1"/>
</dbReference>
<dbReference type="InterPro" id="IPR034164">
    <property type="entry name" value="Pepsin-like_dom"/>
</dbReference>
<proteinExistence type="inferred from homology"/>
<keyword evidence="4" id="KW-0645">Protease</keyword>
<dbReference type="GeneID" id="36582794"/>
<gene>
    <name evidence="4" type="ORF">K444DRAFT_528322</name>
</gene>
<feature type="signal peptide" evidence="2">
    <location>
        <begin position="1"/>
        <end position="17"/>
    </location>
</feature>
<dbReference type="GO" id="GO:0004190">
    <property type="term" value="F:aspartic-type endopeptidase activity"/>
    <property type="evidence" value="ECO:0007669"/>
    <property type="project" value="InterPro"/>
</dbReference>
<dbReference type="InterPro" id="IPR021109">
    <property type="entry name" value="Peptidase_aspartic_dom_sf"/>
</dbReference>
<evidence type="ECO:0000313" key="5">
    <source>
        <dbReference type="Proteomes" id="UP000235371"/>
    </source>
</evidence>
<evidence type="ECO:0000256" key="1">
    <source>
        <dbReference type="ARBA" id="ARBA00007447"/>
    </source>
</evidence>
<name>A0A2J6TBZ9_9HELO</name>
<sequence>MLRSALNLATLLGLSTAFSISHRQDASYIYIPIEFLYGADSRVTTNITFGSSPSSHPITVVMDTGSANAWIWQSGALVHWGSPYLFDPGPCNLTVPNTTTYNPALSLTSHTQNISSEYVYAGNSKIVQGNLYSNDTLTFLSSPTASNTTSTSSIPNIQLALENSAILRLRDNGSCAPPPSYDKGIIGLSPYIPTNSTAIQGPSFRQNLFSASRIKAKTMVTWFNAPPSTLSTLSGGLLLGAIDTSKFSGPLVRVQNVVESGQVGYYIAKPNITFNGQELVPDQNTTCLLDSGTHADYLPFAPLSALPSRFFNSSGGQLVDENGVVGYNGTCDSIPRDLNLTYTFGGFTSGKTIKIDVPLRNYARGAMLNGGDDGVCLLNLEVGGCTFGAPFYSGAVVAVDDERGVLALARGGVSKDGSGADAASLKIFGTGETFDFV</sequence>